<evidence type="ECO:0000256" key="1">
    <source>
        <dbReference type="ARBA" id="ARBA00023002"/>
    </source>
</evidence>
<evidence type="ECO:0000313" key="5">
    <source>
        <dbReference type="Proteomes" id="UP001273505"/>
    </source>
</evidence>
<gene>
    <name evidence="4" type="ORF">SCD92_11335</name>
</gene>
<dbReference type="Proteomes" id="UP001273505">
    <property type="component" value="Unassembled WGS sequence"/>
</dbReference>
<name>A0ABU4S3R5_9GAMM</name>
<sequence length="363" mass="40364">MKKHIDVKDGANYAPTAESEKVVAEGEFQFAVAHLDHGHIYGQTNGLIDAGGTLKYVYDTDPARVEQFVQRYPQVQVASDFQELLDDPDIKLVAAAAIPNQRASIGIEVMRAGKDYFTDKSPFTTLQQLEQVEKVVAQTGQKYMVYYSERLHNDAAWRAGELIAEGAIGRVIQVLNLAPHRLAKSTRPAWFFDKQQYGGILTDIGSHQVEQFLTYANCKSATVNYARASNLNNPDRPGLEDFGEISLTGDNGSSFYTRVDWFTPEGQTSWGDGRTFIVGTEGSLELRKYLDVGRQTPSSKLLLVNAEREQEIECLDQTGFPFFGQLILDVMNRTEHAMTQAHAFKAAELSLQAQLLADATTQN</sequence>
<comment type="caution">
    <text evidence="4">The sequence shown here is derived from an EMBL/GenBank/DDBJ whole genome shotgun (WGS) entry which is preliminary data.</text>
</comment>
<keyword evidence="5" id="KW-1185">Reference proteome</keyword>
<dbReference type="RefSeq" id="WP_302721844.1">
    <property type="nucleotide sequence ID" value="NZ_JAULRU010000418.1"/>
</dbReference>
<protein>
    <submittedName>
        <fullName evidence="4">Gfo/Idh/MocA family oxidoreductase</fullName>
    </submittedName>
</protein>
<evidence type="ECO:0000259" key="3">
    <source>
        <dbReference type="Pfam" id="PF22725"/>
    </source>
</evidence>
<reference evidence="4 5" key="1">
    <citation type="submission" date="2023-11" db="EMBL/GenBank/DDBJ databases">
        <title>Gilvimarinus fulvus sp. nov., isolated from the surface of Kelp.</title>
        <authorList>
            <person name="Sun Y.Y."/>
            <person name="Gong Y."/>
            <person name="Du Z.J."/>
        </authorList>
    </citation>
    <scope>NUCLEOTIDE SEQUENCE [LARGE SCALE GENOMIC DNA]</scope>
    <source>
        <strain evidence="4 5">SDUM040013</strain>
    </source>
</reference>
<evidence type="ECO:0000259" key="2">
    <source>
        <dbReference type="Pfam" id="PF01408"/>
    </source>
</evidence>
<organism evidence="4 5">
    <name type="scientific">Gilvimarinus gilvus</name>
    <dbReference type="NCBI Taxonomy" id="3058038"/>
    <lineage>
        <taxon>Bacteria</taxon>
        <taxon>Pseudomonadati</taxon>
        <taxon>Pseudomonadota</taxon>
        <taxon>Gammaproteobacteria</taxon>
        <taxon>Cellvibrionales</taxon>
        <taxon>Cellvibrionaceae</taxon>
        <taxon>Gilvimarinus</taxon>
    </lineage>
</organism>
<dbReference type="EMBL" id="JAXAFO010000017">
    <property type="protein sequence ID" value="MDX6849954.1"/>
    <property type="molecule type" value="Genomic_DNA"/>
</dbReference>
<dbReference type="SUPFAM" id="SSF55347">
    <property type="entry name" value="Glyceraldehyde-3-phosphate dehydrogenase-like, C-terminal domain"/>
    <property type="match status" value="1"/>
</dbReference>
<dbReference type="Gene3D" id="3.40.50.720">
    <property type="entry name" value="NAD(P)-binding Rossmann-like Domain"/>
    <property type="match status" value="1"/>
</dbReference>
<feature type="domain" description="GFO/IDH/MocA-like oxidoreductase" evidence="3">
    <location>
        <begin position="159"/>
        <end position="285"/>
    </location>
</feature>
<dbReference type="SUPFAM" id="SSF51735">
    <property type="entry name" value="NAD(P)-binding Rossmann-fold domains"/>
    <property type="match status" value="1"/>
</dbReference>
<feature type="domain" description="Gfo/Idh/MocA-like oxidoreductase N-terminal" evidence="2">
    <location>
        <begin position="53"/>
        <end position="147"/>
    </location>
</feature>
<keyword evidence="1" id="KW-0560">Oxidoreductase</keyword>
<dbReference type="PANTHER" id="PTHR43818:SF11">
    <property type="entry name" value="BCDNA.GH03377"/>
    <property type="match status" value="1"/>
</dbReference>
<dbReference type="PANTHER" id="PTHR43818">
    <property type="entry name" value="BCDNA.GH03377"/>
    <property type="match status" value="1"/>
</dbReference>
<dbReference type="InterPro" id="IPR055170">
    <property type="entry name" value="GFO_IDH_MocA-like_dom"/>
</dbReference>
<dbReference type="Pfam" id="PF22725">
    <property type="entry name" value="GFO_IDH_MocA_C3"/>
    <property type="match status" value="1"/>
</dbReference>
<proteinExistence type="predicted"/>
<dbReference type="Pfam" id="PF01408">
    <property type="entry name" value="GFO_IDH_MocA"/>
    <property type="match status" value="1"/>
</dbReference>
<accession>A0ABU4S3R5</accession>
<dbReference type="Gene3D" id="3.30.360.10">
    <property type="entry name" value="Dihydrodipicolinate Reductase, domain 2"/>
    <property type="match status" value="1"/>
</dbReference>
<dbReference type="InterPro" id="IPR050463">
    <property type="entry name" value="Gfo/Idh/MocA_oxidrdct_glycsds"/>
</dbReference>
<dbReference type="InterPro" id="IPR036291">
    <property type="entry name" value="NAD(P)-bd_dom_sf"/>
</dbReference>
<evidence type="ECO:0000313" key="4">
    <source>
        <dbReference type="EMBL" id="MDX6849954.1"/>
    </source>
</evidence>
<dbReference type="InterPro" id="IPR000683">
    <property type="entry name" value="Gfo/Idh/MocA-like_OxRdtase_N"/>
</dbReference>